<name>A0A4R6Y8D9_9BURK</name>
<proteinExistence type="inferred from homology"/>
<dbReference type="Gene3D" id="3.50.80.20">
    <property type="entry name" value="D-Ala-D-Ala carboxypeptidase C, peptidase S13"/>
    <property type="match status" value="1"/>
</dbReference>
<dbReference type="GO" id="GO:0004185">
    <property type="term" value="F:serine-type carboxypeptidase activity"/>
    <property type="evidence" value="ECO:0007669"/>
    <property type="project" value="InterPro"/>
</dbReference>
<dbReference type="EMBL" id="SNZE01000008">
    <property type="protein sequence ID" value="TDR31653.1"/>
    <property type="molecule type" value="Genomic_DNA"/>
</dbReference>
<evidence type="ECO:0000256" key="1">
    <source>
        <dbReference type="ARBA" id="ARBA00006096"/>
    </source>
</evidence>
<keyword evidence="3" id="KW-0121">Carboxypeptidase</keyword>
<dbReference type="AlphaFoldDB" id="A0A4R6Y8D9"/>
<sequence length="501" mass="54138">MFTSFGSLALAQSLAEEGASPSPCCAMMSDTSKDTSFDYMAALAQSAIPKNAASFFVQAVNQPSPLVAINVKRPQNPGSVIKMITSFIALKTYGADYRWTTSFLSEGRPDANGVLHEPLYLKGSGDPQLVIEKIDELTQNLTKAGVKQIDAPILIDRSIFKDEKQDAASFDGEPDMPYNAQPDAALMNYRALNFQFEPSTKQVTLVPWLLGYALHNNVQWVDGPCPNGGWKSTLSLNVNDTGANIGGRYYSGCGVQSWHFHAHRMSANDYARGVLAGLMSSADGLSASIPSRGNILDSATSPTPARPVWTQPQVLDGKTPHNAQVLASVQSAPLAEELRDMNHFSNNVMARQIYLSFSVKEKQQGNLPESEAFVHRQLAAQGLTLKSLHMGNGSGLSRINQVSASDLGKMLIKSSSDEAFVNSLARLGIEGTVKNRLKDTDMVGRARLKTGTLNDVRAIAGYVDGKSGTRYVVVSIIQDINAQTPAGKRVHDVFLQWVGAQ</sequence>
<organism evidence="3 4">
    <name type="scientific">Hydromonas duriensis</name>
    <dbReference type="NCBI Taxonomy" id="1527608"/>
    <lineage>
        <taxon>Bacteria</taxon>
        <taxon>Pseudomonadati</taxon>
        <taxon>Pseudomonadota</taxon>
        <taxon>Betaproteobacteria</taxon>
        <taxon>Burkholderiales</taxon>
        <taxon>Burkholderiaceae</taxon>
        <taxon>Hydromonas</taxon>
    </lineage>
</organism>
<dbReference type="GO" id="GO:0000270">
    <property type="term" value="P:peptidoglycan metabolic process"/>
    <property type="evidence" value="ECO:0007669"/>
    <property type="project" value="TreeGrafter"/>
</dbReference>
<gene>
    <name evidence="3" type="ORF">DFR44_10836</name>
</gene>
<dbReference type="Gene3D" id="3.40.710.10">
    <property type="entry name" value="DD-peptidase/beta-lactamase superfamily"/>
    <property type="match status" value="1"/>
</dbReference>
<dbReference type="SUPFAM" id="SSF56601">
    <property type="entry name" value="beta-lactamase/transpeptidase-like"/>
    <property type="match status" value="1"/>
</dbReference>
<evidence type="ECO:0000313" key="4">
    <source>
        <dbReference type="Proteomes" id="UP000294480"/>
    </source>
</evidence>
<comment type="similarity">
    <text evidence="1">Belongs to the peptidase S13 family.</text>
</comment>
<dbReference type="PANTHER" id="PTHR30023">
    <property type="entry name" value="D-ALANYL-D-ALANINE CARBOXYPEPTIDASE"/>
    <property type="match status" value="1"/>
</dbReference>
<keyword evidence="3" id="KW-0645">Protease</keyword>
<evidence type="ECO:0000313" key="3">
    <source>
        <dbReference type="EMBL" id="TDR31653.1"/>
    </source>
</evidence>
<dbReference type="GO" id="GO:0006508">
    <property type="term" value="P:proteolysis"/>
    <property type="evidence" value="ECO:0007669"/>
    <property type="project" value="InterPro"/>
</dbReference>
<comment type="caution">
    <text evidence="3">The sequence shown here is derived from an EMBL/GenBank/DDBJ whole genome shotgun (WGS) entry which is preliminary data.</text>
</comment>
<dbReference type="Proteomes" id="UP000294480">
    <property type="component" value="Unassembled WGS sequence"/>
</dbReference>
<dbReference type="OrthoDB" id="9802627at2"/>
<dbReference type="InterPro" id="IPR012338">
    <property type="entry name" value="Beta-lactam/transpept-like"/>
</dbReference>
<accession>A0A4R6Y8D9</accession>
<dbReference type="RefSeq" id="WP_133619699.1">
    <property type="nucleotide sequence ID" value="NZ_SNZE01000008.1"/>
</dbReference>
<dbReference type="PANTHER" id="PTHR30023:SF0">
    <property type="entry name" value="PENICILLIN-SENSITIVE CARBOXYPEPTIDASE A"/>
    <property type="match status" value="1"/>
</dbReference>
<dbReference type="PRINTS" id="PR00922">
    <property type="entry name" value="DADACBPTASE3"/>
</dbReference>
<keyword evidence="2" id="KW-0378">Hydrolase</keyword>
<dbReference type="InterPro" id="IPR000667">
    <property type="entry name" value="Peptidase_S13"/>
</dbReference>
<protein>
    <submittedName>
        <fullName evidence="3">D-alanyl-D-alanine carboxypeptidase/D-alanyl-D-alanine-endopeptidase (Penicillin-binding protein 4)</fullName>
    </submittedName>
</protein>
<keyword evidence="4" id="KW-1185">Reference proteome</keyword>
<dbReference type="Pfam" id="PF02113">
    <property type="entry name" value="Peptidase_S13"/>
    <property type="match status" value="2"/>
</dbReference>
<evidence type="ECO:0000256" key="2">
    <source>
        <dbReference type="ARBA" id="ARBA00022801"/>
    </source>
</evidence>
<reference evidence="3 4" key="1">
    <citation type="submission" date="2019-03" db="EMBL/GenBank/DDBJ databases">
        <title>Genomic Encyclopedia of Type Strains, Phase IV (KMG-IV): sequencing the most valuable type-strain genomes for metagenomic binning, comparative biology and taxonomic classification.</title>
        <authorList>
            <person name="Goeker M."/>
        </authorList>
    </citation>
    <scope>NUCLEOTIDE SEQUENCE [LARGE SCALE GENOMIC DNA]</scope>
    <source>
        <strain evidence="3 4">DSM 102852</strain>
    </source>
</reference>